<dbReference type="Proteomes" id="UP000078542">
    <property type="component" value="Unassembled WGS sequence"/>
</dbReference>
<protein>
    <submittedName>
        <fullName evidence="1">Uncharacterized protein</fullName>
    </submittedName>
</protein>
<organism evidence="1 2">
    <name type="scientific">Cyphomyrmex costatus</name>
    <dbReference type="NCBI Taxonomy" id="456900"/>
    <lineage>
        <taxon>Eukaryota</taxon>
        <taxon>Metazoa</taxon>
        <taxon>Ecdysozoa</taxon>
        <taxon>Arthropoda</taxon>
        <taxon>Hexapoda</taxon>
        <taxon>Insecta</taxon>
        <taxon>Pterygota</taxon>
        <taxon>Neoptera</taxon>
        <taxon>Endopterygota</taxon>
        <taxon>Hymenoptera</taxon>
        <taxon>Apocrita</taxon>
        <taxon>Aculeata</taxon>
        <taxon>Formicoidea</taxon>
        <taxon>Formicidae</taxon>
        <taxon>Myrmicinae</taxon>
        <taxon>Cyphomyrmex</taxon>
    </lineage>
</organism>
<dbReference type="AlphaFoldDB" id="A0A195CN02"/>
<sequence length="59" mass="6645">MAVCCIAFPSAITIHIYVARTRTYLCKSAKVILKETTKLHCMYRTYNVYSSVKIAANAL</sequence>
<proteinExistence type="predicted"/>
<dbReference type="EMBL" id="KQ977532">
    <property type="protein sequence ID" value="KYN02121.1"/>
    <property type="molecule type" value="Genomic_DNA"/>
</dbReference>
<name>A0A195CN02_9HYME</name>
<gene>
    <name evidence="1" type="ORF">ALC62_07112</name>
</gene>
<accession>A0A195CN02</accession>
<reference evidence="1 2" key="1">
    <citation type="submission" date="2016-03" db="EMBL/GenBank/DDBJ databases">
        <title>Cyphomyrmex costatus WGS genome.</title>
        <authorList>
            <person name="Nygaard S."/>
            <person name="Hu H."/>
            <person name="Boomsma J."/>
            <person name="Zhang G."/>
        </authorList>
    </citation>
    <scope>NUCLEOTIDE SEQUENCE [LARGE SCALE GENOMIC DNA]</scope>
    <source>
        <strain evidence="1">MS0001</strain>
        <tissue evidence="1">Whole body</tissue>
    </source>
</reference>
<evidence type="ECO:0000313" key="2">
    <source>
        <dbReference type="Proteomes" id="UP000078542"/>
    </source>
</evidence>
<keyword evidence="2" id="KW-1185">Reference proteome</keyword>
<evidence type="ECO:0000313" key="1">
    <source>
        <dbReference type="EMBL" id="KYN02121.1"/>
    </source>
</evidence>